<organism evidence="1 2">
    <name type="scientific">Triticum urartu</name>
    <name type="common">Red wild einkorn</name>
    <name type="synonym">Crithodium urartu</name>
    <dbReference type="NCBI Taxonomy" id="4572"/>
    <lineage>
        <taxon>Eukaryota</taxon>
        <taxon>Viridiplantae</taxon>
        <taxon>Streptophyta</taxon>
        <taxon>Embryophyta</taxon>
        <taxon>Tracheophyta</taxon>
        <taxon>Spermatophyta</taxon>
        <taxon>Magnoliopsida</taxon>
        <taxon>Liliopsida</taxon>
        <taxon>Poales</taxon>
        <taxon>Poaceae</taxon>
        <taxon>BOP clade</taxon>
        <taxon>Pooideae</taxon>
        <taxon>Triticodae</taxon>
        <taxon>Triticeae</taxon>
        <taxon>Triticinae</taxon>
        <taxon>Triticum</taxon>
    </lineage>
</organism>
<proteinExistence type="predicted"/>
<reference evidence="2" key="1">
    <citation type="journal article" date="2013" name="Nature">
        <title>Draft genome of the wheat A-genome progenitor Triticum urartu.</title>
        <authorList>
            <person name="Ling H.Q."/>
            <person name="Zhao S."/>
            <person name="Liu D."/>
            <person name="Wang J."/>
            <person name="Sun H."/>
            <person name="Zhang C."/>
            <person name="Fan H."/>
            <person name="Li D."/>
            <person name="Dong L."/>
            <person name="Tao Y."/>
            <person name="Gao C."/>
            <person name="Wu H."/>
            <person name="Li Y."/>
            <person name="Cui Y."/>
            <person name="Guo X."/>
            <person name="Zheng S."/>
            <person name="Wang B."/>
            <person name="Yu K."/>
            <person name="Liang Q."/>
            <person name="Yang W."/>
            <person name="Lou X."/>
            <person name="Chen J."/>
            <person name="Feng M."/>
            <person name="Jian J."/>
            <person name="Zhang X."/>
            <person name="Luo G."/>
            <person name="Jiang Y."/>
            <person name="Liu J."/>
            <person name="Wang Z."/>
            <person name="Sha Y."/>
            <person name="Zhang B."/>
            <person name="Wu H."/>
            <person name="Tang D."/>
            <person name="Shen Q."/>
            <person name="Xue P."/>
            <person name="Zou S."/>
            <person name="Wang X."/>
            <person name="Liu X."/>
            <person name="Wang F."/>
            <person name="Yang Y."/>
            <person name="An X."/>
            <person name="Dong Z."/>
            <person name="Zhang K."/>
            <person name="Zhang X."/>
            <person name="Luo M.C."/>
            <person name="Dvorak J."/>
            <person name="Tong Y."/>
            <person name="Wang J."/>
            <person name="Yang H."/>
            <person name="Li Z."/>
            <person name="Wang D."/>
            <person name="Zhang A."/>
            <person name="Wang J."/>
        </authorList>
    </citation>
    <scope>NUCLEOTIDE SEQUENCE</scope>
    <source>
        <strain evidence="2">cv. G1812</strain>
    </source>
</reference>
<evidence type="ECO:0000313" key="2">
    <source>
        <dbReference type="Proteomes" id="UP000015106"/>
    </source>
</evidence>
<protein>
    <submittedName>
        <fullName evidence="1">Uncharacterized protein</fullName>
    </submittedName>
</protein>
<dbReference type="AlphaFoldDB" id="A0A8R7R6K1"/>
<reference evidence="1" key="2">
    <citation type="submission" date="2018-03" db="EMBL/GenBank/DDBJ databases">
        <title>The Triticum urartu genome reveals the dynamic nature of wheat genome evolution.</title>
        <authorList>
            <person name="Ling H."/>
            <person name="Ma B."/>
            <person name="Shi X."/>
            <person name="Liu H."/>
            <person name="Dong L."/>
            <person name="Sun H."/>
            <person name="Cao Y."/>
            <person name="Gao Q."/>
            <person name="Zheng S."/>
            <person name="Li Y."/>
            <person name="Yu Y."/>
            <person name="Du H."/>
            <person name="Qi M."/>
            <person name="Li Y."/>
            <person name="Yu H."/>
            <person name="Cui Y."/>
            <person name="Wang N."/>
            <person name="Chen C."/>
            <person name="Wu H."/>
            <person name="Zhao Y."/>
            <person name="Zhang J."/>
            <person name="Li Y."/>
            <person name="Zhou W."/>
            <person name="Zhang B."/>
            <person name="Hu W."/>
            <person name="Eijk M."/>
            <person name="Tang J."/>
            <person name="Witsenboer H."/>
            <person name="Zhao S."/>
            <person name="Li Z."/>
            <person name="Zhang A."/>
            <person name="Wang D."/>
            <person name="Liang C."/>
        </authorList>
    </citation>
    <scope>NUCLEOTIDE SEQUENCE [LARGE SCALE GENOMIC DNA]</scope>
    <source>
        <strain evidence="1">cv. G1812</strain>
    </source>
</reference>
<name>A0A8R7R6K1_TRIUA</name>
<sequence length="156" mass="16830">CTSSPQPNRAPTSTTSPARTQVIIQTDAPLLLAQIGAAASDGKDAAARSSTLSLSPDVNPRIIPMNFSLNSLIPLCVCVLLACRSNPIGDVISLLQIEVVGVGRRRDAGWCRSELQCVSVEQIHHGCRGMEMLLRRRRELGLAIWKQSEECATVKP</sequence>
<evidence type="ECO:0000313" key="1">
    <source>
        <dbReference type="EnsemblPlants" id="TuG1812G0700003892.01.T01"/>
    </source>
</evidence>
<dbReference type="Gramene" id="TuG1812G0700003892.01.T01">
    <property type="protein sequence ID" value="TuG1812G0700003892.01.T01"/>
    <property type="gene ID" value="TuG1812G0700003892.01"/>
</dbReference>
<dbReference type="Proteomes" id="UP000015106">
    <property type="component" value="Chromosome 7"/>
</dbReference>
<keyword evidence="2" id="KW-1185">Reference proteome</keyword>
<accession>A0A8R7R6K1</accession>
<dbReference type="EnsemblPlants" id="TuG1812G0700003892.01.T01">
    <property type="protein sequence ID" value="TuG1812G0700003892.01.T01"/>
    <property type="gene ID" value="TuG1812G0700003892.01"/>
</dbReference>
<reference evidence="1" key="3">
    <citation type="submission" date="2022-06" db="UniProtKB">
        <authorList>
            <consortium name="EnsemblPlants"/>
        </authorList>
    </citation>
    <scope>IDENTIFICATION</scope>
</reference>